<evidence type="ECO:0000256" key="7">
    <source>
        <dbReference type="ARBA" id="ARBA00023004"/>
    </source>
</evidence>
<dbReference type="PANTHER" id="PTHR46300:SF7">
    <property type="entry name" value="P450, PUTATIVE (EUROFUNG)-RELATED"/>
    <property type="match status" value="1"/>
</dbReference>
<keyword evidence="4 9" id="KW-0349">Heme</keyword>
<comment type="similarity">
    <text evidence="3 10">Belongs to the cytochrome P450 family.</text>
</comment>
<dbReference type="SUPFAM" id="SSF48264">
    <property type="entry name" value="Cytochrome P450"/>
    <property type="match status" value="1"/>
</dbReference>
<comment type="pathway">
    <text evidence="2">Secondary metabolite biosynthesis.</text>
</comment>
<evidence type="ECO:0000313" key="12">
    <source>
        <dbReference type="Proteomes" id="UP000027073"/>
    </source>
</evidence>
<dbReference type="GO" id="GO:0004497">
    <property type="term" value="F:monooxygenase activity"/>
    <property type="evidence" value="ECO:0007669"/>
    <property type="project" value="UniProtKB-KW"/>
</dbReference>
<proteinExistence type="inferred from homology"/>
<dbReference type="GO" id="GO:0020037">
    <property type="term" value="F:heme binding"/>
    <property type="evidence" value="ECO:0007669"/>
    <property type="project" value="InterPro"/>
</dbReference>
<accession>A0A067N297</accession>
<dbReference type="InterPro" id="IPR050364">
    <property type="entry name" value="Cytochrome_P450_fung"/>
</dbReference>
<reference evidence="12" key="1">
    <citation type="journal article" date="2014" name="Proc. Natl. Acad. Sci. U.S.A.">
        <title>Extensive sampling of basidiomycete genomes demonstrates inadequacy of the white-rot/brown-rot paradigm for wood decay fungi.</title>
        <authorList>
            <person name="Riley R."/>
            <person name="Salamov A.A."/>
            <person name="Brown D.W."/>
            <person name="Nagy L.G."/>
            <person name="Floudas D."/>
            <person name="Held B.W."/>
            <person name="Levasseur A."/>
            <person name="Lombard V."/>
            <person name="Morin E."/>
            <person name="Otillar R."/>
            <person name="Lindquist E.A."/>
            <person name="Sun H."/>
            <person name="LaButti K.M."/>
            <person name="Schmutz J."/>
            <person name="Jabbour D."/>
            <person name="Luo H."/>
            <person name="Baker S.E."/>
            <person name="Pisabarro A.G."/>
            <person name="Walton J.D."/>
            <person name="Blanchette R.A."/>
            <person name="Henrissat B."/>
            <person name="Martin F."/>
            <person name="Cullen D."/>
            <person name="Hibbett D.S."/>
            <person name="Grigoriev I.V."/>
        </authorList>
    </citation>
    <scope>NUCLEOTIDE SEQUENCE [LARGE SCALE GENOMIC DNA]</scope>
    <source>
        <strain evidence="12">PC15</strain>
    </source>
</reference>
<dbReference type="PANTHER" id="PTHR46300">
    <property type="entry name" value="P450, PUTATIVE (EUROFUNG)-RELATED-RELATED"/>
    <property type="match status" value="1"/>
</dbReference>
<dbReference type="AlphaFoldDB" id="A0A067N297"/>
<evidence type="ECO:0000256" key="5">
    <source>
        <dbReference type="ARBA" id="ARBA00022723"/>
    </source>
</evidence>
<gene>
    <name evidence="11" type="ORF">PLEOSDRAFT_1068567</name>
</gene>
<protein>
    <recommendedName>
        <fullName evidence="13">Cytochrome P450</fullName>
    </recommendedName>
</protein>
<dbReference type="GO" id="GO:0005506">
    <property type="term" value="F:iron ion binding"/>
    <property type="evidence" value="ECO:0007669"/>
    <property type="project" value="InterPro"/>
</dbReference>
<evidence type="ECO:0000256" key="4">
    <source>
        <dbReference type="ARBA" id="ARBA00022617"/>
    </source>
</evidence>
<evidence type="ECO:0000256" key="3">
    <source>
        <dbReference type="ARBA" id="ARBA00010617"/>
    </source>
</evidence>
<dbReference type="InParanoid" id="A0A067N297"/>
<dbReference type="VEuPathDB" id="FungiDB:PLEOSDRAFT_1068567"/>
<evidence type="ECO:0000256" key="10">
    <source>
        <dbReference type="RuleBase" id="RU000461"/>
    </source>
</evidence>
<dbReference type="EMBL" id="KL198014">
    <property type="protein sequence ID" value="KDQ22148.1"/>
    <property type="molecule type" value="Genomic_DNA"/>
</dbReference>
<dbReference type="Gene3D" id="1.10.630.10">
    <property type="entry name" value="Cytochrome P450"/>
    <property type="match status" value="1"/>
</dbReference>
<dbReference type="HOGENOM" id="CLU_001570_2_3_1"/>
<dbReference type="Proteomes" id="UP000027073">
    <property type="component" value="Unassembled WGS sequence"/>
</dbReference>
<organism evidence="11 12">
    <name type="scientific">Pleurotus ostreatus (strain PC15)</name>
    <name type="common">Oyster mushroom</name>
    <dbReference type="NCBI Taxonomy" id="1137138"/>
    <lineage>
        <taxon>Eukaryota</taxon>
        <taxon>Fungi</taxon>
        <taxon>Dikarya</taxon>
        <taxon>Basidiomycota</taxon>
        <taxon>Agaricomycotina</taxon>
        <taxon>Agaricomycetes</taxon>
        <taxon>Agaricomycetidae</taxon>
        <taxon>Agaricales</taxon>
        <taxon>Pleurotineae</taxon>
        <taxon>Pleurotaceae</taxon>
        <taxon>Pleurotus</taxon>
    </lineage>
</organism>
<comment type="cofactor">
    <cofactor evidence="1 9">
        <name>heme</name>
        <dbReference type="ChEBI" id="CHEBI:30413"/>
    </cofactor>
</comment>
<dbReference type="Pfam" id="PF00067">
    <property type="entry name" value="p450"/>
    <property type="match status" value="1"/>
</dbReference>
<evidence type="ECO:0000256" key="6">
    <source>
        <dbReference type="ARBA" id="ARBA00023002"/>
    </source>
</evidence>
<evidence type="ECO:0008006" key="13">
    <source>
        <dbReference type="Google" id="ProtNLM"/>
    </source>
</evidence>
<dbReference type="CDD" id="cd11065">
    <property type="entry name" value="CYP64-like"/>
    <property type="match status" value="1"/>
</dbReference>
<dbReference type="STRING" id="1137138.A0A067N297"/>
<feature type="binding site" description="axial binding residue" evidence="9">
    <location>
        <position position="435"/>
    </location>
    <ligand>
        <name>heme</name>
        <dbReference type="ChEBI" id="CHEBI:30413"/>
    </ligand>
    <ligandPart>
        <name>Fe</name>
        <dbReference type="ChEBI" id="CHEBI:18248"/>
    </ligandPart>
</feature>
<evidence type="ECO:0000256" key="1">
    <source>
        <dbReference type="ARBA" id="ARBA00001971"/>
    </source>
</evidence>
<evidence type="ECO:0000256" key="9">
    <source>
        <dbReference type="PIRSR" id="PIRSR602401-1"/>
    </source>
</evidence>
<dbReference type="InterPro" id="IPR036396">
    <property type="entry name" value="Cyt_P450_sf"/>
</dbReference>
<dbReference type="InterPro" id="IPR017972">
    <property type="entry name" value="Cyt_P450_CS"/>
</dbReference>
<keyword evidence="5 9" id="KW-0479">Metal-binding</keyword>
<evidence type="ECO:0000313" key="11">
    <source>
        <dbReference type="EMBL" id="KDQ22148.1"/>
    </source>
</evidence>
<dbReference type="PROSITE" id="PS00086">
    <property type="entry name" value="CYTOCHROME_P450"/>
    <property type="match status" value="1"/>
</dbReference>
<keyword evidence="7 9" id="KW-0408">Iron</keyword>
<dbReference type="GO" id="GO:0016705">
    <property type="term" value="F:oxidoreductase activity, acting on paired donors, with incorporation or reduction of molecular oxygen"/>
    <property type="evidence" value="ECO:0007669"/>
    <property type="project" value="InterPro"/>
</dbReference>
<dbReference type="InterPro" id="IPR002401">
    <property type="entry name" value="Cyt_P450_E_grp-I"/>
</dbReference>
<evidence type="ECO:0000256" key="2">
    <source>
        <dbReference type="ARBA" id="ARBA00005179"/>
    </source>
</evidence>
<evidence type="ECO:0000256" key="8">
    <source>
        <dbReference type="ARBA" id="ARBA00023033"/>
    </source>
</evidence>
<keyword evidence="6 10" id="KW-0560">Oxidoreductase</keyword>
<name>A0A067N297_PLEO1</name>
<dbReference type="PRINTS" id="PR00463">
    <property type="entry name" value="EP450I"/>
</dbReference>
<dbReference type="InterPro" id="IPR001128">
    <property type="entry name" value="Cyt_P450"/>
</dbReference>
<keyword evidence="8 10" id="KW-0503">Monooxygenase</keyword>
<sequence>MFSSIILAVFSIIVLVYVRKKPRRTLPLPPGPRKYPIIGNLLVVPDESHWVAYDRIAKECNSDIIHFSVFGNSVIVLNSFAAASDVLDRQSSISSSRPEGTMINEVMGWKSMFSVQPYGQQWRDHRKVFWQEFHPEHGRLHHRPIQLRCSRDLIRRLYESPLDFQTHIRHMIASSILMVVYGVDVQEKDDPNITLVENALKHLDLGFIGTYMVDIFPFLKHIPRWIPGAGFQIIGENATRDLNLLVDVPYSQTRRLLAKGRGESSLICRALNRGSIPDGGPEEGIIKNTAATAYLGANETSKFSMTLFIALMALNPDIQERAQRELDQYLDHRLPEFEDEYYLPYTSAVMLEVLRLEPITPLGLPRSLVSDGDYKGYHLPSGSVVFCNLWAILRDETVFSEPEEFKPSRFLIDGQIDPRLKDYFMTAFGFGRRICPGRYFAMDNLWLNMASILSVFTIGKAVDENGQEIDINPEYTTNLNRHVLPFKCSIKPRSERAEELIRECRRL</sequence>